<comment type="caution">
    <text evidence="1">The sequence shown here is derived from an EMBL/GenBank/DDBJ whole genome shotgun (WGS) entry which is preliminary data.</text>
</comment>
<dbReference type="Proteomes" id="UP001597294">
    <property type="component" value="Unassembled WGS sequence"/>
</dbReference>
<accession>A0ABW5BD17</accession>
<gene>
    <name evidence="1" type="ORF">ACFSKO_00080</name>
</gene>
<dbReference type="RefSeq" id="WP_380247083.1">
    <property type="nucleotide sequence ID" value="NZ_JBHUII010000001.1"/>
</dbReference>
<name>A0ABW5BD17_9PROT</name>
<protein>
    <submittedName>
        <fullName evidence="1">PAS domain-containing protein</fullName>
    </submittedName>
</protein>
<organism evidence="1 2">
    <name type="scientific">Kiloniella antarctica</name>
    <dbReference type="NCBI Taxonomy" id="1550907"/>
    <lineage>
        <taxon>Bacteria</taxon>
        <taxon>Pseudomonadati</taxon>
        <taxon>Pseudomonadota</taxon>
        <taxon>Alphaproteobacteria</taxon>
        <taxon>Rhodospirillales</taxon>
        <taxon>Kiloniellaceae</taxon>
        <taxon>Kiloniella</taxon>
    </lineage>
</organism>
<dbReference type="Pfam" id="PF07310">
    <property type="entry name" value="PAS_5"/>
    <property type="match status" value="1"/>
</dbReference>
<dbReference type="InterPro" id="IPR009922">
    <property type="entry name" value="DUF1457"/>
</dbReference>
<keyword evidence="2" id="KW-1185">Reference proteome</keyword>
<proteinExistence type="predicted"/>
<evidence type="ECO:0000313" key="2">
    <source>
        <dbReference type="Proteomes" id="UP001597294"/>
    </source>
</evidence>
<dbReference type="EMBL" id="JBHUII010000001">
    <property type="protein sequence ID" value="MFD2203987.1"/>
    <property type="molecule type" value="Genomic_DNA"/>
</dbReference>
<evidence type="ECO:0000313" key="1">
    <source>
        <dbReference type="EMBL" id="MFD2203987.1"/>
    </source>
</evidence>
<reference evidence="2" key="1">
    <citation type="journal article" date="2019" name="Int. J. Syst. Evol. Microbiol.">
        <title>The Global Catalogue of Microorganisms (GCM) 10K type strain sequencing project: providing services to taxonomists for standard genome sequencing and annotation.</title>
        <authorList>
            <consortium name="The Broad Institute Genomics Platform"/>
            <consortium name="The Broad Institute Genome Sequencing Center for Infectious Disease"/>
            <person name="Wu L."/>
            <person name="Ma J."/>
        </authorList>
    </citation>
    <scope>NUCLEOTIDE SEQUENCE [LARGE SCALE GENOMIC DNA]</scope>
    <source>
        <strain evidence="2">CGMCC 4.7192</strain>
    </source>
</reference>
<sequence length="162" mass="18731">MAKTFDIVKVLEVSEFNIKSVAQNNLYRYWLELKGSNNLPKWQDFDPCAIRESLPGIMLFDVQKTGEFFVSVTGENCRETLGIPSKRSNLEDIIPSNALADVKSRLSHVLNTQKPHLVTKRMAWKTEASPEEQHQSYTVLFLPFTFEHEKVQLKILNSLYFH</sequence>